<evidence type="ECO:0000256" key="8">
    <source>
        <dbReference type="ARBA" id="ARBA00023485"/>
    </source>
</evidence>
<protein>
    <recommendedName>
        <fullName evidence="8">SREBP regulating gene protein</fullName>
    </recommendedName>
</protein>
<sequence length="208" mass="22489">MATTGLPLLLPRIVCASFFACLPALVAGIRKDIGLAAPIMCRSTVQGRHLISDDNGTYRNIFDFCMGRCRHSSASVVHENAYASDFHHCFLLQQNSSGSADYGSGPRLDGINISIGRRGESCSSVCRAKGQSCVPSRLSVLNKCEILQKYMRCKSGCFSSLGPDQPAQVVDEAPSNLEHACICKWMSGSHVTVHINIPEGSVLFPMHV</sequence>
<keyword evidence="3" id="KW-1133">Transmembrane helix</keyword>
<dbReference type="AlphaFoldDB" id="A0A0E0MEL3"/>
<organism evidence="10">
    <name type="scientific">Oryza punctata</name>
    <name type="common">Red rice</name>
    <dbReference type="NCBI Taxonomy" id="4537"/>
    <lineage>
        <taxon>Eukaryota</taxon>
        <taxon>Viridiplantae</taxon>
        <taxon>Streptophyta</taxon>
        <taxon>Embryophyta</taxon>
        <taxon>Tracheophyta</taxon>
        <taxon>Spermatophyta</taxon>
        <taxon>Magnoliopsida</taxon>
        <taxon>Liliopsida</taxon>
        <taxon>Poales</taxon>
        <taxon>Poaceae</taxon>
        <taxon>BOP clade</taxon>
        <taxon>Oryzoideae</taxon>
        <taxon>Oryzeae</taxon>
        <taxon>Oryzinae</taxon>
        <taxon>Oryza</taxon>
    </lineage>
</organism>
<comment type="similarity">
    <text evidence="7">Belongs to the SPRING family.</text>
</comment>
<dbReference type="Proteomes" id="UP000026962">
    <property type="component" value="Chromosome 11"/>
</dbReference>
<keyword evidence="5" id="KW-0472">Membrane</keyword>
<dbReference type="PANTHER" id="PTHR13481:SF0">
    <property type="entry name" value="SREBP REGULATING GENE PROTEIN"/>
    <property type="match status" value="1"/>
</dbReference>
<keyword evidence="11" id="KW-1185">Reference proteome</keyword>
<dbReference type="InterPro" id="IPR019352">
    <property type="entry name" value="SPRING1"/>
</dbReference>
<comment type="subcellular location">
    <subcellularLocation>
        <location evidence="1">Golgi apparatus membrane</location>
        <topology evidence="1">Single-pass membrane protein</topology>
    </subcellularLocation>
</comment>
<dbReference type="EnsemblPlants" id="OPUNC11G08860.4">
    <property type="protein sequence ID" value="OPUNC11G08860.4"/>
    <property type="gene ID" value="OPUNC11G08860"/>
</dbReference>
<feature type="chain" id="PRO_5002367480" description="SREBP regulating gene protein" evidence="9">
    <location>
        <begin position="17"/>
        <end position="208"/>
    </location>
</feature>
<dbReference type="GO" id="GO:2000640">
    <property type="term" value="P:positive regulation of SREBP signaling pathway"/>
    <property type="evidence" value="ECO:0007669"/>
    <property type="project" value="InterPro"/>
</dbReference>
<keyword evidence="2" id="KW-0812">Transmembrane</keyword>
<reference evidence="10" key="1">
    <citation type="submission" date="2015-04" db="UniProtKB">
        <authorList>
            <consortium name="EnsemblPlants"/>
        </authorList>
    </citation>
    <scope>IDENTIFICATION</scope>
</reference>
<evidence type="ECO:0000256" key="3">
    <source>
        <dbReference type="ARBA" id="ARBA00022989"/>
    </source>
</evidence>
<reference evidence="10" key="2">
    <citation type="submission" date="2018-05" db="EMBL/GenBank/DDBJ databases">
        <title>OpunRS2 (Oryza punctata Reference Sequence Version 2).</title>
        <authorList>
            <person name="Zhang J."/>
            <person name="Kudrna D."/>
            <person name="Lee S."/>
            <person name="Talag J."/>
            <person name="Welchert J."/>
            <person name="Wing R.A."/>
        </authorList>
    </citation>
    <scope>NUCLEOTIDE SEQUENCE [LARGE SCALE GENOMIC DNA]</scope>
</reference>
<keyword evidence="4" id="KW-0333">Golgi apparatus</keyword>
<evidence type="ECO:0000256" key="5">
    <source>
        <dbReference type="ARBA" id="ARBA00023136"/>
    </source>
</evidence>
<dbReference type="HOGENOM" id="CLU_082320_1_0_1"/>
<dbReference type="Pfam" id="PF10218">
    <property type="entry name" value="SPRING1"/>
    <property type="match status" value="1"/>
</dbReference>
<proteinExistence type="inferred from homology"/>
<evidence type="ECO:0000256" key="1">
    <source>
        <dbReference type="ARBA" id="ARBA00004194"/>
    </source>
</evidence>
<evidence type="ECO:0000313" key="10">
    <source>
        <dbReference type="EnsemblPlants" id="OPUNC11G08860.4"/>
    </source>
</evidence>
<dbReference type="PANTHER" id="PTHR13481">
    <property type="entry name" value="SREBP REGULATING GENE PROTEIN"/>
    <property type="match status" value="1"/>
</dbReference>
<keyword evidence="9" id="KW-0732">Signal</keyword>
<accession>A0A0E0MEL3</accession>
<evidence type="ECO:0000256" key="6">
    <source>
        <dbReference type="ARBA" id="ARBA00023180"/>
    </source>
</evidence>
<evidence type="ECO:0000313" key="11">
    <source>
        <dbReference type="Proteomes" id="UP000026962"/>
    </source>
</evidence>
<evidence type="ECO:0000256" key="2">
    <source>
        <dbReference type="ARBA" id="ARBA00022692"/>
    </source>
</evidence>
<keyword evidence="6" id="KW-0325">Glycoprotein</keyword>
<evidence type="ECO:0000256" key="4">
    <source>
        <dbReference type="ARBA" id="ARBA00023034"/>
    </source>
</evidence>
<name>A0A0E0MEL3_ORYPU</name>
<evidence type="ECO:0000256" key="7">
    <source>
        <dbReference type="ARBA" id="ARBA00023461"/>
    </source>
</evidence>
<dbReference type="GO" id="GO:0000139">
    <property type="term" value="C:Golgi membrane"/>
    <property type="evidence" value="ECO:0007669"/>
    <property type="project" value="UniProtKB-SubCell"/>
</dbReference>
<feature type="signal peptide" evidence="9">
    <location>
        <begin position="1"/>
        <end position="16"/>
    </location>
</feature>
<evidence type="ECO:0000256" key="9">
    <source>
        <dbReference type="SAM" id="SignalP"/>
    </source>
</evidence>
<dbReference type="Gramene" id="OPUNC11G08860.4">
    <property type="protein sequence ID" value="OPUNC11G08860.4"/>
    <property type="gene ID" value="OPUNC11G08860"/>
</dbReference>